<proteinExistence type="predicted"/>
<reference evidence="2" key="1">
    <citation type="submission" date="2016-12" db="EMBL/GenBank/DDBJ databases">
        <authorList>
            <person name="Meng X."/>
        </authorList>
    </citation>
    <scope>NUCLEOTIDE SEQUENCE [LARGE SCALE GENOMIC DNA]</scope>
    <source>
        <strain evidence="2">DSM 19116</strain>
    </source>
</reference>
<dbReference type="RefSeq" id="WP_073716943.1">
    <property type="nucleotide sequence ID" value="NZ_MQVR01000050.1"/>
</dbReference>
<organism evidence="1 2">
    <name type="scientific">Bowdeniella nasicola</name>
    <dbReference type="NCBI Taxonomy" id="208480"/>
    <lineage>
        <taxon>Bacteria</taxon>
        <taxon>Bacillati</taxon>
        <taxon>Actinomycetota</taxon>
        <taxon>Actinomycetes</taxon>
        <taxon>Actinomycetales</taxon>
        <taxon>Actinomycetaceae</taxon>
        <taxon>Bowdeniella</taxon>
    </lineage>
</organism>
<accession>A0A1Q5Q168</accession>
<dbReference type="EMBL" id="MQVR01000050">
    <property type="protein sequence ID" value="OKL53613.1"/>
    <property type="molecule type" value="Genomic_DNA"/>
</dbReference>
<evidence type="ECO:0000313" key="2">
    <source>
        <dbReference type="Proteomes" id="UP000185628"/>
    </source>
</evidence>
<evidence type="ECO:0000313" key="1">
    <source>
        <dbReference type="EMBL" id="OKL53613.1"/>
    </source>
</evidence>
<dbReference type="InterPro" id="IPR054206">
    <property type="entry name" value="DUF6912"/>
</dbReference>
<protein>
    <submittedName>
        <fullName evidence="1">Uncharacterized protein</fullName>
    </submittedName>
</protein>
<keyword evidence="2" id="KW-1185">Reference proteome</keyword>
<comment type="caution">
    <text evidence="1">The sequence shown here is derived from an EMBL/GenBank/DDBJ whole genome shotgun (WGS) entry which is preliminary data.</text>
</comment>
<name>A0A1Q5Q168_9ACTO</name>
<dbReference type="Proteomes" id="UP000185628">
    <property type="component" value="Unassembled WGS sequence"/>
</dbReference>
<dbReference type="Pfam" id="PF21853">
    <property type="entry name" value="DUF6912"/>
    <property type="match status" value="1"/>
</dbReference>
<dbReference type="AlphaFoldDB" id="A0A1Q5Q168"/>
<gene>
    <name evidence="1" type="ORF">BSZ39_08645</name>
</gene>
<sequence length="149" mass="15394">MRCFLPAAVADLGEIAPAIFFSGAPACADTAALRRALPDADDEERELVASLAAADYSALAYESGPARRVVLAADAAVDPAASPQLPCDVTLSEAITWDDVVAILIDEEAAEAAVRAAAGDADALASLEDFDLLWYDVTERGDLAAALQS</sequence>